<dbReference type="Gene3D" id="2.130.10.30">
    <property type="entry name" value="Regulator of chromosome condensation 1/beta-lactamase-inhibitor protein II"/>
    <property type="match status" value="2"/>
</dbReference>
<reference evidence="1 2" key="1">
    <citation type="journal article" date="2004" name="Science">
        <title>A predator unmasked: life cycle of Bdellovibrio bacteriovorus from a genomic perspective.</title>
        <authorList>
            <person name="Rendulic S."/>
            <person name="Jagtap P."/>
            <person name="Rosinus A."/>
            <person name="Eppinger M."/>
            <person name="Baar C."/>
            <person name="Lanz C."/>
            <person name="Keller H."/>
            <person name="Lambert C."/>
            <person name="Evans K.J."/>
            <person name="Goesmann A."/>
            <person name="Meyer F."/>
            <person name="Sockett R.E."/>
            <person name="Schuster S.C."/>
        </authorList>
    </citation>
    <scope>NUCLEOTIDE SEQUENCE [LARGE SCALE GENOMIC DNA]</scope>
    <source>
        <strain evidence="2">ATCC 15356 / DSM 50701 / NCIMB 9529 / HD100</strain>
    </source>
</reference>
<dbReference type="Pfam" id="PF13540">
    <property type="entry name" value="RCC1_2"/>
    <property type="match status" value="1"/>
</dbReference>
<evidence type="ECO:0000313" key="2">
    <source>
        <dbReference type="Proteomes" id="UP000008080"/>
    </source>
</evidence>
<dbReference type="eggNOG" id="COG5184">
    <property type="taxonomic scope" value="Bacteria"/>
</dbReference>
<protein>
    <submittedName>
        <fullName evidence="1">Uncharacterized protein</fullName>
    </submittedName>
</protein>
<dbReference type="PROSITE" id="PS51257">
    <property type="entry name" value="PROKAR_LIPOPROTEIN"/>
    <property type="match status" value="1"/>
</dbReference>
<dbReference type="HOGENOM" id="CLU_324573_0_0_7"/>
<dbReference type="GO" id="GO:0005737">
    <property type="term" value="C:cytoplasm"/>
    <property type="evidence" value="ECO:0007669"/>
    <property type="project" value="TreeGrafter"/>
</dbReference>
<dbReference type="PANTHER" id="PTHR45982">
    <property type="entry name" value="REGULATOR OF CHROMOSOME CONDENSATION"/>
    <property type="match status" value="1"/>
</dbReference>
<dbReference type="GO" id="GO:0005085">
    <property type="term" value="F:guanyl-nucleotide exchange factor activity"/>
    <property type="evidence" value="ECO:0007669"/>
    <property type="project" value="TreeGrafter"/>
</dbReference>
<dbReference type="SUPFAM" id="SSF50985">
    <property type="entry name" value="RCC1/BLIP-II"/>
    <property type="match status" value="1"/>
</dbReference>
<dbReference type="PANTHER" id="PTHR45982:SF1">
    <property type="entry name" value="REGULATOR OF CHROMOSOME CONDENSATION"/>
    <property type="match status" value="1"/>
</dbReference>
<dbReference type="Proteomes" id="UP000008080">
    <property type="component" value="Chromosome"/>
</dbReference>
<dbReference type="PROSITE" id="PS50012">
    <property type="entry name" value="RCC1_3"/>
    <property type="match status" value="4"/>
</dbReference>
<evidence type="ECO:0000313" key="1">
    <source>
        <dbReference type="EMBL" id="CAE80437.1"/>
    </source>
</evidence>
<dbReference type="InterPro" id="IPR051553">
    <property type="entry name" value="Ran_GTPase-activating"/>
</dbReference>
<dbReference type="AlphaFoldDB" id="Q6MJX2"/>
<gene>
    <name evidence="1" type="ordered locus">Bd2644</name>
</gene>
<dbReference type="Pfam" id="PF00415">
    <property type="entry name" value="RCC1"/>
    <property type="match status" value="1"/>
</dbReference>
<dbReference type="GeneID" id="93013536"/>
<keyword evidence="2" id="KW-1185">Reference proteome</keyword>
<accession>Q6MJX2</accession>
<dbReference type="InterPro" id="IPR000408">
    <property type="entry name" value="Reg_chr_condens"/>
</dbReference>
<proteinExistence type="predicted"/>
<sequence length="891" mass="93189">MKKNHVIVIMALWGLTGCDRLSLDESSKVKITFPSTQTLSSKVEAMTTSGDSRPVPTGFSGDRPINCYIIGASGPEESMRRNVCTRDDGTMTPKHIGEWVGGVPAGGSITMDVTSGKDRVITVVGFYAPEGTCKDFKSTSGPSDLMSKPYILGEVGKLQLYAGEEKKVDIDITYDPEKWFDSCDGPDFPDDGPHDGPGGNVIPTKLAIHKDYFPANTLTANTCSSFGVSLRDNENREGSLASETVFSVAANGTPLEIYNSYDECSQNIGGYSTAVIPMGARYQDVIVKGPSSPGALTISTTILSSSAVLANPTANFQNISSGDKGFELEGARSILPDLCYPYNISRRYVTGSYDYGTSSAPITLAPSSGFTVYSDSTCSTPTNSATIAPYAKSVNVWVKMTGAQGQNTLTLSGSGYLSLTQSVYRGSGTNAPWGFEVRGHRDGPTRGQCYNSAYEAILVNQYHTAVLAPAAMEVNLGPVNTEFFADSGCMTPTSSTVSLPAGQYSLPFYIKTHVSMMVPLSATSPGLSLGLYDVNVRGPLGMGANNIHVSNYNGVCAKSPYGTYCWGNDNGSRILNGASSMPQYVSPAGVDWDYIKMGSNFACGMTLSGEIKCWGQGTQGQLGNGSTAAVTTPTAISGGDYYMQLSVGPSHACGITMSNVLKCWGANSASQLGDGTTTTRLSPVIIDSGTSYKFVSTGGTHTCGITMADDLKCWGNNLGGKLGNGTTTNSMTPILIDSSIKYMTISAGTVSTCGITLPGSLKCWGENSFGNVGNGTSGGNVLNPVEIDTGVNYTSVSVGEQMACGIGDGQVKCWGLNSYGRLGLGGAAGDQNTPVPVSMLSAWGAPMQVSTGSGTTCATTSNRVVCWGEGMEGELGINTPTNATSPMELIY</sequence>
<organism evidence="1 2">
    <name type="scientific">Bdellovibrio bacteriovorus (strain ATCC 15356 / DSM 50701 / NCIMB 9529 / HD100)</name>
    <dbReference type="NCBI Taxonomy" id="264462"/>
    <lineage>
        <taxon>Bacteria</taxon>
        <taxon>Pseudomonadati</taxon>
        <taxon>Bdellovibrionota</taxon>
        <taxon>Bdellovibrionia</taxon>
        <taxon>Bdellovibrionales</taxon>
        <taxon>Pseudobdellovibrionaceae</taxon>
        <taxon>Bdellovibrio</taxon>
    </lineage>
</organism>
<dbReference type="RefSeq" id="WP_011165040.1">
    <property type="nucleotide sequence ID" value="NC_005363.1"/>
</dbReference>
<dbReference type="KEGG" id="bba:Bd2644"/>
<dbReference type="STRING" id="264462.Bd2644"/>
<name>Q6MJX2_BDEBA</name>
<dbReference type="EMBL" id="BX842653">
    <property type="protein sequence ID" value="CAE80437.1"/>
    <property type="molecule type" value="Genomic_DNA"/>
</dbReference>
<dbReference type="InterPro" id="IPR009091">
    <property type="entry name" value="RCC1/BLIP-II"/>
</dbReference>